<organism evidence="2 3">
    <name type="scientific">Sediminibacillus albus</name>
    <dbReference type="NCBI Taxonomy" id="407036"/>
    <lineage>
        <taxon>Bacteria</taxon>
        <taxon>Bacillati</taxon>
        <taxon>Bacillota</taxon>
        <taxon>Bacilli</taxon>
        <taxon>Bacillales</taxon>
        <taxon>Bacillaceae</taxon>
        <taxon>Sediminibacillus</taxon>
    </lineage>
</organism>
<dbReference type="InterPro" id="IPR052354">
    <property type="entry name" value="Cell_Wall_Dynamics_Protein"/>
</dbReference>
<dbReference type="AlphaFoldDB" id="A0A1G8Y281"/>
<gene>
    <name evidence="2" type="ORF">SAMN05216243_1363</name>
</gene>
<dbReference type="GO" id="GO:0004040">
    <property type="term" value="F:amidase activity"/>
    <property type="evidence" value="ECO:0007669"/>
    <property type="project" value="InterPro"/>
</dbReference>
<reference evidence="2 3" key="1">
    <citation type="submission" date="2016-10" db="EMBL/GenBank/DDBJ databases">
        <authorList>
            <person name="de Groot N.N."/>
        </authorList>
    </citation>
    <scope>NUCLEOTIDE SEQUENCE [LARGE SCALE GENOMIC DNA]</scope>
    <source>
        <strain evidence="2 3">CGMCC 1.6502</strain>
    </source>
</reference>
<evidence type="ECO:0000313" key="2">
    <source>
        <dbReference type="EMBL" id="SDJ96896.1"/>
    </source>
</evidence>
<dbReference type="RefSeq" id="WP_175559274.1">
    <property type="nucleotide sequence ID" value="NZ_FNFL01000002.1"/>
</dbReference>
<sequence length="505" mass="56028">YDNASGSLKPFGKIEKGERFPIATDYGNWWRVLYSDQVGYVSKDRVKAAFKSGDAYFRVFKDNLAVYDNSGSSLKKVGELKKGQAYPILRDYGNWWRIQFGEIYGYVRKADTGYATESEVPNLNKKYSNSDSDLVTNDKVTVYDNTSGSLVAFGSLEAETVFPIATDYGDWWRVVFADRVGYVNKSDVGIYGVSKTNYDLTLTEAVKLQMKVNPQTDSNYGYVSKSYIDSNDEVTASVLNVRGGPGTKYKEIGQLTNGTKVSILGEYDGWYQIKFNGNAQWVTASEEDVRYYLNPNNFLENDRQKFQFLDLGRASNATTAELDGYLSGKGILSGKGSSFIDASNIHGISDVYLVSHALLETGNGTADLSTGVEVGKDNSGALVLVNNDNRNSLKDIKTTYNMYGIGAVDGNAYEGGAFRAYREGWFSPEKAIIGGAKFIGNSFIKAGQNTLYKMRWNPAAMDSYGYASHQYATDIGWAYKQVGTMYNLYQDIGLTTLFLDVPLYK</sequence>
<dbReference type="Gene3D" id="2.30.30.40">
    <property type="entry name" value="SH3 Domains"/>
    <property type="match status" value="3"/>
</dbReference>
<dbReference type="Proteomes" id="UP000198694">
    <property type="component" value="Unassembled WGS sequence"/>
</dbReference>
<dbReference type="PANTHER" id="PTHR34408:SF1">
    <property type="entry name" value="GLYCOSYL HYDROLASE FAMILY 19 DOMAIN-CONTAINING PROTEIN HI_1415"/>
    <property type="match status" value="1"/>
</dbReference>
<feature type="domain" description="SH3b" evidence="1">
    <location>
        <begin position="229"/>
        <end position="303"/>
    </location>
</feature>
<evidence type="ECO:0000259" key="1">
    <source>
        <dbReference type="PROSITE" id="PS51781"/>
    </source>
</evidence>
<proteinExistence type="predicted"/>
<name>A0A1G8Y281_9BACI</name>
<dbReference type="PANTHER" id="PTHR34408">
    <property type="entry name" value="FAMILY PROTEIN, PUTATIVE-RELATED"/>
    <property type="match status" value="1"/>
</dbReference>
<dbReference type="SMART" id="SM00047">
    <property type="entry name" value="LYZ2"/>
    <property type="match status" value="1"/>
</dbReference>
<protein>
    <submittedName>
        <fullName evidence="2">Mannosyl-glycoprotein endo-beta-N-acetylglucosaminidase</fullName>
    </submittedName>
</protein>
<keyword evidence="3" id="KW-1185">Reference proteome</keyword>
<evidence type="ECO:0000313" key="3">
    <source>
        <dbReference type="Proteomes" id="UP000198694"/>
    </source>
</evidence>
<dbReference type="SMART" id="SM00287">
    <property type="entry name" value="SH3b"/>
    <property type="match status" value="3"/>
</dbReference>
<feature type="non-terminal residue" evidence="2">
    <location>
        <position position="1"/>
    </location>
</feature>
<dbReference type="PROSITE" id="PS51781">
    <property type="entry name" value="SH3B"/>
    <property type="match status" value="1"/>
</dbReference>
<dbReference type="EMBL" id="FNFL01000002">
    <property type="protein sequence ID" value="SDJ96896.1"/>
    <property type="molecule type" value="Genomic_DNA"/>
</dbReference>
<dbReference type="InterPro" id="IPR003646">
    <property type="entry name" value="SH3-like_bac-type"/>
</dbReference>
<dbReference type="STRING" id="407036.SAMN05216243_1363"/>
<accession>A0A1G8Y281</accession>
<dbReference type="Pfam" id="PF08239">
    <property type="entry name" value="SH3_3"/>
    <property type="match status" value="1"/>
</dbReference>
<dbReference type="InterPro" id="IPR002901">
    <property type="entry name" value="MGlyc_endo_b_GlcNAc-like_dom"/>
</dbReference>
<dbReference type="Pfam" id="PF01832">
    <property type="entry name" value="Glucosaminidase"/>
    <property type="match status" value="1"/>
</dbReference>